<dbReference type="AlphaFoldDB" id="A0AAJ0G8H1"/>
<evidence type="ECO:0000256" key="1">
    <source>
        <dbReference type="SAM" id="MobiDB-lite"/>
    </source>
</evidence>
<comment type="caution">
    <text evidence="2">The sequence shown here is derived from an EMBL/GenBank/DDBJ whole genome shotgun (WGS) entry which is preliminary data.</text>
</comment>
<gene>
    <name evidence="2" type="ORF">LTR09_005878</name>
</gene>
<keyword evidence="3" id="KW-1185">Reference proteome</keyword>
<evidence type="ECO:0000313" key="3">
    <source>
        <dbReference type="Proteomes" id="UP001271007"/>
    </source>
</evidence>
<feature type="region of interest" description="Disordered" evidence="1">
    <location>
        <begin position="301"/>
        <end position="324"/>
    </location>
</feature>
<dbReference type="EMBL" id="JAWDJX010000017">
    <property type="protein sequence ID" value="KAK3053252.1"/>
    <property type="molecule type" value="Genomic_DNA"/>
</dbReference>
<evidence type="ECO:0008006" key="4">
    <source>
        <dbReference type="Google" id="ProtNLM"/>
    </source>
</evidence>
<feature type="region of interest" description="Disordered" evidence="1">
    <location>
        <begin position="119"/>
        <end position="141"/>
    </location>
</feature>
<accession>A0AAJ0G8H1</accession>
<evidence type="ECO:0000313" key="2">
    <source>
        <dbReference type="EMBL" id="KAK3053252.1"/>
    </source>
</evidence>
<protein>
    <recommendedName>
        <fullName evidence="4">Integrase zinc-binding domain-containing protein</fullName>
    </recommendedName>
</protein>
<name>A0AAJ0G8H1_9PEZI</name>
<proteinExistence type="predicted"/>
<reference evidence="2" key="1">
    <citation type="submission" date="2023-04" db="EMBL/GenBank/DDBJ databases">
        <title>Black Yeasts Isolated from many extreme environments.</title>
        <authorList>
            <person name="Coleine C."/>
            <person name="Stajich J.E."/>
            <person name="Selbmann L."/>
        </authorList>
    </citation>
    <scope>NUCLEOTIDE SEQUENCE</scope>
    <source>
        <strain evidence="2">CCFEE 5312</strain>
    </source>
</reference>
<feature type="compositionally biased region" description="Low complexity" evidence="1">
    <location>
        <begin position="313"/>
        <end position="324"/>
    </location>
</feature>
<dbReference type="Proteomes" id="UP001271007">
    <property type="component" value="Unassembled WGS sequence"/>
</dbReference>
<sequence length="324" mass="35840">MLLEDLQVGAVELLAAEDADGLGLGRLHGGSVGVDGDARAGGFGLLVLTVDAVFLGNGHFGIWQDPESTSPARSVPALSHEQDFEELFKISHTIERMERPVLDPQLESGPLHRILQEGLPQSRSQQQYRPPPSPDTAPTDDILQDYDLAVERAQTWTGVARFGFNAMLASTEHKNKLRLKPENMERIVFFLTNPDAKSQDGGTADAQTRKAKFQAHQWTLYDGQLYRNPDQAHKTHRRHVATHEVFDILTAEHLIAGHLGRDKSIKLLADKYIGYNKDELLYVLEHCLVCSGKYIRGAVARRQEQKHVRPNNSAESLGGASSSG</sequence>
<organism evidence="2 3">
    <name type="scientific">Extremus antarcticus</name>
    <dbReference type="NCBI Taxonomy" id="702011"/>
    <lineage>
        <taxon>Eukaryota</taxon>
        <taxon>Fungi</taxon>
        <taxon>Dikarya</taxon>
        <taxon>Ascomycota</taxon>
        <taxon>Pezizomycotina</taxon>
        <taxon>Dothideomycetes</taxon>
        <taxon>Dothideomycetidae</taxon>
        <taxon>Mycosphaerellales</taxon>
        <taxon>Extremaceae</taxon>
        <taxon>Extremus</taxon>
    </lineage>
</organism>